<reference evidence="2 3" key="1">
    <citation type="submission" date="2024-04" db="EMBL/GenBank/DDBJ databases">
        <title>Novel genus in family Flammeovirgaceae.</title>
        <authorList>
            <person name="Nguyen T.H."/>
            <person name="Vuong T.Q."/>
            <person name="Le H."/>
            <person name="Kim S.-G."/>
        </authorList>
    </citation>
    <scope>NUCLEOTIDE SEQUENCE [LARGE SCALE GENOMIC DNA]</scope>
    <source>
        <strain evidence="2 3">JCM 23209</strain>
    </source>
</reference>
<gene>
    <name evidence="2" type="ORF">AAG747_05305</name>
</gene>
<keyword evidence="3" id="KW-1185">Reference proteome</keyword>
<protein>
    <submittedName>
        <fullName evidence="2">DUF5018 domain-containing protein</fullName>
    </submittedName>
</protein>
<dbReference type="InterPro" id="IPR032186">
    <property type="entry name" value="DUF5018"/>
</dbReference>
<comment type="caution">
    <text evidence="2">The sequence shown here is derived from an EMBL/GenBank/DDBJ whole genome shotgun (WGS) entry which is preliminary data.</text>
</comment>
<feature type="domain" description="DUF5018" evidence="1">
    <location>
        <begin position="38"/>
        <end position="109"/>
    </location>
</feature>
<dbReference type="Pfam" id="PF16410">
    <property type="entry name" value="DUF5018"/>
    <property type="match status" value="1"/>
</dbReference>
<organism evidence="2 3">
    <name type="scientific">Rapidithrix thailandica</name>
    <dbReference type="NCBI Taxonomy" id="413964"/>
    <lineage>
        <taxon>Bacteria</taxon>
        <taxon>Pseudomonadati</taxon>
        <taxon>Bacteroidota</taxon>
        <taxon>Cytophagia</taxon>
        <taxon>Cytophagales</taxon>
        <taxon>Flammeovirgaceae</taxon>
        <taxon>Rapidithrix</taxon>
    </lineage>
</organism>
<name>A0AAW9S334_9BACT</name>
<dbReference type="RefSeq" id="WP_346820098.1">
    <property type="nucleotide sequence ID" value="NZ_JBDKWZ010000002.1"/>
</dbReference>
<evidence type="ECO:0000313" key="2">
    <source>
        <dbReference type="EMBL" id="MEN7547314.1"/>
    </source>
</evidence>
<evidence type="ECO:0000259" key="1">
    <source>
        <dbReference type="Pfam" id="PF16410"/>
    </source>
</evidence>
<dbReference type="Proteomes" id="UP001403385">
    <property type="component" value="Unassembled WGS sequence"/>
</dbReference>
<accession>A0AAW9S334</accession>
<dbReference type="AlphaFoldDB" id="A0AAW9S334"/>
<sequence length="255" mass="28414">MKKILLALVVGVLFFACSEEDEVAHREAKLFSMTFAFGEAIIDEENGRLYIDVPQDVNLVTLMPEIEISKGATIYPPAGVALDFSNPVNFTITSEDGSTKKVYTAQAYKPIAEFSVYNASAFSSENLTVEKAKGATIEVYLRREDVDTGGVYRTLTCNEEGKVSFHGDPEVEYCIVASHEKASNIKDGYLVKGVIDSEEALNQYKYIDPEAKIGELMIGDVNGDARITEEDKTNCYWLYTWPKGIINKYAFYIVE</sequence>
<dbReference type="EMBL" id="JBDKWZ010000002">
    <property type="protein sequence ID" value="MEN7547314.1"/>
    <property type="molecule type" value="Genomic_DNA"/>
</dbReference>
<dbReference type="Gene3D" id="2.60.40.2340">
    <property type="match status" value="1"/>
</dbReference>
<proteinExistence type="predicted"/>
<evidence type="ECO:0000313" key="3">
    <source>
        <dbReference type="Proteomes" id="UP001403385"/>
    </source>
</evidence>
<dbReference type="PROSITE" id="PS51257">
    <property type="entry name" value="PROKAR_LIPOPROTEIN"/>
    <property type="match status" value="1"/>
</dbReference>